<feature type="chain" id="PRO_5046706946" evidence="1">
    <location>
        <begin position="22"/>
        <end position="227"/>
    </location>
</feature>
<reference evidence="2 3" key="1">
    <citation type="submission" date="2023-07" db="EMBL/GenBank/DDBJ databases">
        <title>Sorghum-associated microbial communities from plants grown in Nebraska, USA.</title>
        <authorList>
            <person name="Schachtman D."/>
        </authorList>
    </citation>
    <scope>NUCLEOTIDE SEQUENCE [LARGE SCALE GENOMIC DNA]</scope>
    <source>
        <strain evidence="2 3">DS1781</strain>
    </source>
</reference>
<evidence type="ECO:0000313" key="3">
    <source>
        <dbReference type="Proteomes" id="UP001184230"/>
    </source>
</evidence>
<comment type="caution">
    <text evidence="2">The sequence shown here is derived from an EMBL/GenBank/DDBJ whole genome shotgun (WGS) entry which is preliminary data.</text>
</comment>
<sequence>MRFALTASLCALLATAPVSYAEADKQDYSTAERLLFMTQQLQNLQPPTLLRYTFGKTGSLEEAFTDNVTVALSAKADGGCCDAKGSFLSGARKQPAPDVASAEGNPVILYFLEHDVREMKRLTGGAENHFRKRLRMAIYQNAEVRDVTLSYQGHAVKGKEIVFSPFLDDPNRPRYERFAKKNYSFLLSAAVPGGVYGIRTQIPGEGLAAKPVMVEELLIDGAKAPPR</sequence>
<gene>
    <name evidence="2" type="ORF">J2739_002282</name>
</gene>
<dbReference type="Proteomes" id="UP001184230">
    <property type="component" value="Unassembled WGS sequence"/>
</dbReference>
<dbReference type="EMBL" id="JAVDRF010000004">
    <property type="protein sequence ID" value="MDR6536509.1"/>
    <property type="molecule type" value="Genomic_DNA"/>
</dbReference>
<evidence type="ECO:0000256" key="1">
    <source>
        <dbReference type="SAM" id="SignalP"/>
    </source>
</evidence>
<protein>
    <submittedName>
        <fullName evidence="2">Uncharacterized protein</fullName>
    </submittedName>
</protein>
<feature type="signal peptide" evidence="1">
    <location>
        <begin position="1"/>
        <end position="21"/>
    </location>
</feature>
<keyword evidence="3" id="KW-1185">Reference proteome</keyword>
<proteinExistence type="predicted"/>
<evidence type="ECO:0000313" key="2">
    <source>
        <dbReference type="EMBL" id="MDR6536509.1"/>
    </source>
</evidence>
<keyword evidence="1" id="KW-0732">Signal</keyword>
<dbReference type="RefSeq" id="WP_309901582.1">
    <property type="nucleotide sequence ID" value="NZ_JAVDRF010000004.1"/>
</dbReference>
<accession>A0ABU1NDJ9</accession>
<organism evidence="2 3">
    <name type="scientific">Variovorax soli</name>
    <dbReference type="NCBI Taxonomy" id="376815"/>
    <lineage>
        <taxon>Bacteria</taxon>
        <taxon>Pseudomonadati</taxon>
        <taxon>Pseudomonadota</taxon>
        <taxon>Betaproteobacteria</taxon>
        <taxon>Burkholderiales</taxon>
        <taxon>Comamonadaceae</taxon>
        <taxon>Variovorax</taxon>
    </lineage>
</organism>
<name>A0ABU1NDJ9_9BURK</name>